<keyword evidence="2" id="KW-1133">Transmembrane helix</keyword>
<feature type="region of interest" description="Disordered" evidence="1">
    <location>
        <begin position="135"/>
        <end position="157"/>
    </location>
</feature>
<dbReference type="Proteomes" id="UP000095751">
    <property type="component" value="Unassembled WGS sequence"/>
</dbReference>
<gene>
    <name evidence="3" type="ORF">FRACYDRAFT_232122</name>
</gene>
<feature type="compositionally biased region" description="Low complexity" evidence="1">
    <location>
        <begin position="84"/>
        <end position="94"/>
    </location>
</feature>
<proteinExistence type="predicted"/>
<dbReference type="InParanoid" id="A0A1E7FVX9"/>
<reference evidence="3 4" key="1">
    <citation type="submission" date="2016-09" db="EMBL/GenBank/DDBJ databases">
        <title>Extensive genetic diversity and differential bi-allelic expression allows diatom success in the polar Southern Ocean.</title>
        <authorList>
            <consortium name="DOE Joint Genome Institute"/>
            <person name="Mock T."/>
            <person name="Otillar R.P."/>
            <person name="Strauss J."/>
            <person name="Dupont C."/>
            <person name="Frickenhaus S."/>
            <person name="Maumus F."/>
            <person name="Mcmullan M."/>
            <person name="Sanges R."/>
            <person name="Schmutz J."/>
            <person name="Toseland A."/>
            <person name="Valas R."/>
            <person name="Veluchamy A."/>
            <person name="Ward B.J."/>
            <person name="Allen A."/>
            <person name="Barry K."/>
            <person name="Falciatore A."/>
            <person name="Ferrante M."/>
            <person name="Fortunato A.E."/>
            <person name="Gloeckner G."/>
            <person name="Gruber A."/>
            <person name="Hipkin R."/>
            <person name="Janech M."/>
            <person name="Kroth P."/>
            <person name="Leese F."/>
            <person name="Lindquist E."/>
            <person name="Lyon B.R."/>
            <person name="Martin J."/>
            <person name="Mayer C."/>
            <person name="Parker M."/>
            <person name="Quesneville H."/>
            <person name="Raymond J."/>
            <person name="Uhlig C."/>
            <person name="Valentin K.U."/>
            <person name="Worden A.Z."/>
            <person name="Armbrust E.V."/>
            <person name="Bowler C."/>
            <person name="Green B."/>
            <person name="Moulton V."/>
            <person name="Van Oosterhout C."/>
            <person name="Grigoriev I."/>
        </authorList>
    </citation>
    <scope>NUCLEOTIDE SEQUENCE [LARGE SCALE GENOMIC DNA]</scope>
    <source>
        <strain evidence="3 4">CCMP1102</strain>
    </source>
</reference>
<evidence type="ECO:0000256" key="2">
    <source>
        <dbReference type="SAM" id="Phobius"/>
    </source>
</evidence>
<sequence>MVTEKNNIITSRRKNVLRPILLFFTITTGVLLLLLICFFSSTTTRSSSTFLSDDGTSTTTSSSNSKDDNNDNNDIIRQRRRLTATKTTTKTQTTTRDDYEIKAKEDHYPLFSVSDSITPIGPSVFPKPTYVFHNYDHDNNNDKDEGEDEDHRENENENIDNETEIVTYIKPISGVHRPNQDAVFVFAAEYSFETYILFLMTLFETGYTGDVVVGISIMDWEQKDIREILEYWNNTSSNLNSNSNNGDNEDEKSIGMNIIVYVVPYHCYNLEGEELRSHKGGMRVCQCHNLFGRRRRRSSSSSDKELLTPLLDKRHGRTAQTIRYEIYWIWSEYYSPHNWILLIDARDTIFQETPFGRVPRQKRTTTTTDDDDDNDDGGGSLIFFGENVDATSLGKSKYNRKWLQLAYGDVVADAFSKKPTICSGSTMGEQIAIEMYLRAMVGESDESKTVIFGADQGFHNYLYYSNKLVNTKAIKQILVQDQGFGIINNMGALRDKELSLWGNGKIVQQEQSSSSKNIILNWDGTISPIVHQYDRHKELSQWWHKVRFNQFKDQWKKMKQDKKR</sequence>
<feature type="compositionally biased region" description="Low complexity" evidence="1">
    <location>
        <begin position="45"/>
        <end position="64"/>
    </location>
</feature>
<keyword evidence="2" id="KW-0472">Membrane</keyword>
<keyword evidence="4" id="KW-1185">Reference proteome</keyword>
<dbReference type="AlphaFoldDB" id="A0A1E7FVX9"/>
<dbReference type="EMBL" id="KV784353">
    <property type="protein sequence ID" value="OEU21973.1"/>
    <property type="molecule type" value="Genomic_DNA"/>
</dbReference>
<evidence type="ECO:0000313" key="3">
    <source>
        <dbReference type="EMBL" id="OEU21973.1"/>
    </source>
</evidence>
<name>A0A1E7FVX9_9STRA</name>
<feature type="compositionally biased region" description="Basic and acidic residues" evidence="1">
    <location>
        <begin position="65"/>
        <end position="77"/>
    </location>
</feature>
<feature type="region of interest" description="Disordered" evidence="1">
    <location>
        <begin position="356"/>
        <end position="376"/>
    </location>
</feature>
<protein>
    <submittedName>
        <fullName evidence="3">Uncharacterized protein</fullName>
    </submittedName>
</protein>
<dbReference type="KEGG" id="fcy:FRACYDRAFT_232122"/>
<keyword evidence="2" id="KW-0812">Transmembrane</keyword>
<feature type="region of interest" description="Disordered" evidence="1">
    <location>
        <begin position="45"/>
        <end position="98"/>
    </location>
</feature>
<evidence type="ECO:0000313" key="4">
    <source>
        <dbReference type="Proteomes" id="UP000095751"/>
    </source>
</evidence>
<feature type="transmembrane region" description="Helical" evidence="2">
    <location>
        <begin position="20"/>
        <end position="41"/>
    </location>
</feature>
<organism evidence="3 4">
    <name type="scientific">Fragilariopsis cylindrus CCMP1102</name>
    <dbReference type="NCBI Taxonomy" id="635003"/>
    <lineage>
        <taxon>Eukaryota</taxon>
        <taxon>Sar</taxon>
        <taxon>Stramenopiles</taxon>
        <taxon>Ochrophyta</taxon>
        <taxon>Bacillariophyta</taxon>
        <taxon>Bacillariophyceae</taxon>
        <taxon>Bacillariophycidae</taxon>
        <taxon>Bacillariales</taxon>
        <taxon>Bacillariaceae</taxon>
        <taxon>Fragilariopsis</taxon>
    </lineage>
</organism>
<evidence type="ECO:0000256" key="1">
    <source>
        <dbReference type="SAM" id="MobiDB-lite"/>
    </source>
</evidence>
<feature type="compositionally biased region" description="Basic and acidic residues" evidence="1">
    <location>
        <begin position="135"/>
        <end position="155"/>
    </location>
</feature>
<accession>A0A1E7FVX9</accession>
<dbReference type="OrthoDB" id="413746at2759"/>